<dbReference type="FunFam" id="3.20.20.60:FF:000003">
    <property type="entry name" value="3-methyl-2-oxobutanoate hydroxymethyltransferase"/>
    <property type="match status" value="1"/>
</dbReference>
<feature type="active site" description="Proton acceptor" evidence="7 8">
    <location>
        <position position="182"/>
    </location>
</feature>
<dbReference type="PANTHER" id="PTHR20881">
    <property type="entry name" value="3-METHYL-2-OXOBUTANOATE HYDROXYMETHYLTRANSFERASE"/>
    <property type="match status" value="1"/>
</dbReference>
<evidence type="ECO:0000256" key="2">
    <source>
        <dbReference type="ARBA" id="ARBA00008676"/>
    </source>
</evidence>
<dbReference type="CDD" id="cd06557">
    <property type="entry name" value="KPHMT-like"/>
    <property type="match status" value="1"/>
</dbReference>
<dbReference type="GO" id="GO:0000287">
    <property type="term" value="F:magnesium ion binding"/>
    <property type="evidence" value="ECO:0007669"/>
    <property type="project" value="TreeGrafter"/>
</dbReference>
<dbReference type="SUPFAM" id="SSF51621">
    <property type="entry name" value="Phosphoenolpyruvate/pyruvate domain"/>
    <property type="match status" value="1"/>
</dbReference>
<comment type="function">
    <text evidence="6 7">Catalyzes the reversible reaction in which hydroxymethyl group from 5,10-methylenetetrahydrofolate is transferred onto alpha-ketoisovalerate to form ketopantoate.</text>
</comment>
<dbReference type="PATRIC" id="fig|1262666.3.peg.3013"/>
<evidence type="ECO:0000313" key="11">
    <source>
        <dbReference type="EMBL" id="EMG36470.1"/>
    </source>
</evidence>
<dbReference type="EMBL" id="AOSV01000030">
    <property type="protein sequence ID" value="EMG36470.1"/>
    <property type="molecule type" value="Genomic_DNA"/>
</dbReference>
<organism evidence="11 12">
    <name type="scientific">Desulfocurvibacter africanus PCS</name>
    <dbReference type="NCBI Taxonomy" id="1262666"/>
    <lineage>
        <taxon>Bacteria</taxon>
        <taxon>Pseudomonadati</taxon>
        <taxon>Thermodesulfobacteriota</taxon>
        <taxon>Desulfovibrionia</taxon>
        <taxon>Desulfovibrionales</taxon>
        <taxon>Desulfovibrionaceae</taxon>
        <taxon>Desulfocurvibacter</taxon>
    </lineage>
</organism>
<dbReference type="Pfam" id="PF02548">
    <property type="entry name" value="Pantoate_transf"/>
    <property type="match status" value="1"/>
</dbReference>
<dbReference type="NCBIfam" id="NF001452">
    <property type="entry name" value="PRK00311.1"/>
    <property type="match status" value="1"/>
</dbReference>
<dbReference type="InterPro" id="IPR040442">
    <property type="entry name" value="Pyrv_kinase-like_dom_sf"/>
</dbReference>
<keyword evidence="11" id="KW-0489">Methyltransferase</keyword>
<dbReference type="AlphaFoldDB" id="M5PQZ4"/>
<feature type="binding site" evidence="7 9">
    <location>
        <begin position="45"/>
        <end position="46"/>
    </location>
    <ligand>
        <name>3-methyl-2-oxobutanoate</name>
        <dbReference type="ChEBI" id="CHEBI:11851"/>
    </ligand>
</feature>
<proteinExistence type="inferred from homology"/>
<keyword evidence="7 10" id="KW-0460">Magnesium</keyword>
<dbReference type="Gene3D" id="3.20.20.60">
    <property type="entry name" value="Phosphoenolpyruvate-binding domains"/>
    <property type="match status" value="1"/>
</dbReference>
<dbReference type="RefSeq" id="WP_005988517.1">
    <property type="nucleotide sequence ID" value="NZ_AOSV01000030.1"/>
</dbReference>
<dbReference type="GO" id="GO:0032259">
    <property type="term" value="P:methylation"/>
    <property type="evidence" value="ECO:0007669"/>
    <property type="project" value="UniProtKB-KW"/>
</dbReference>
<reference evidence="11 12" key="1">
    <citation type="journal article" date="2013" name="Genome Announc.">
        <title>Draft Genome Sequence for Desulfovibrio africanus Strain PCS.</title>
        <authorList>
            <person name="Brown S.D."/>
            <person name="Utturkar S.M."/>
            <person name="Arkin A.P."/>
            <person name="Deutschbauer A.M."/>
            <person name="Elias D.A."/>
            <person name="Hazen T.C."/>
            <person name="Chakraborty R."/>
        </authorList>
    </citation>
    <scope>NUCLEOTIDE SEQUENCE [LARGE SCALE GENOMIC DNA]</scope>
    <source>
        <strain evidence="11 12">PCS</strain>
    </source>
</reference>
<dbReference type="OrthoDB" id="9781789at2"/>
<comment type="cofactor">
    <cofactor evidence="7 10">
        <name>Mg(2+)</name>
        <dbReference type="ChEBI" id="CHEBI:18420"/>
    </cofactor>
    <text evidence="7 10">Binds 1 Mg(2+) ion per subunit.</text>
</comment>
<evidence type="ECO:0000256" key="4">
    <source>
        <dbReference type="ARBA" id="ARBA00022655"/>
    </source>
</evidence>
<accession>M5PQZ4</accession>
<dbReference type="GO" id="GO:0005737">
    <property type="term" value="C:cytoplasm"/>
    <property type="evidence" value="ECO:0007669"/>
    <property type="project" value="UniProtKB-SubCell"/>
</dbReference>
<dbReference type="NCBIfam" id="TIGR00222">
    <property type="entry name" value="panB"/>
    <property type="match status" value="1"/>
</dbReference>
<feature type="binding site" evidence="7 9">
    <location>
        <position position="84"/>
    </location>
    <ligand>
        <name>3-methyl-2-oxobutanoate</name>
        <dbReference type="ChEBI" id="CHEBI:11851"/>
    </ligand>
</feature>
<comment type="subcellular location">
    <subcellularLocation>
        <location evidence="7">Cytoplasm</location>
    </subcellularLocation>
</comment>
<feature type="binding site" evidence="7 10">
    <location>
        <position position="84"/>
    </location>
    <ligand>
        <name>Mg(2+)</name>
        <dbReference type="ChEBI" id="CHEBI:18420"/>
    </ligand>
</feature>
<dbReference type="GO" id="GO:0003864">
    <property type="term" value="F:3-methyl-2-oxobutanoate hydroxymethyltransferase activity"/>
    <property type="evidence" value="ECO:0007669"/>
    <property type="project" value="UniProtKB-UniRule"/>
</dbReference>
<comment type="subunit">
    <text evidence="3 7">Homodecamer; pentamer of dimers.</text>
</comment>
<feature type="binding site" evidence="7 10">
    <location>
        <position position="45"/>
    </location>
    <ligand>
        <name>Mg(2+)</name>
        <dbReference type="ChEBI" id="CHEBI:18420"/>
    </ligand>
</feature>
<name>M5PQZ4_DESAF</name>
<protein>
    <recommendedName>
        <fullName evidence="7">3-methyl-2-oxobutanoate hydroxymethyltransferase</fullName>
        <ecNumber evidence="7">2.1.2.11</ecNumber>
    </recommendedName>
    <alternativeName>
        <fullName evidence="7">Ketopantoate hydroxymethyltransferase</fullName>
        <shortName evidence="7">KPHMT</shortName>
    </alternativeName>
</protein>
<evidence type="ECO:0000256" key="8">
    <source>
        <dbReference type="PIRSR" id="PIRSR000388-1"/>
    </source>
</evidence>
<keyword evidence="5 7" id="KW-0808">Transferase</keyword>
<evidence type="ECO:0000313" key="12">
    <source>
        <dbReference type="Proteomes" id="UP000011922"/>
    </source>
</evidence>
<dbReference type="InterPro" id="IPR015813">
    <property type="entry name" value="Pyrv/PenolPyrv_kinase-like_dom"/>
</dbReference>
<dbReference type="GO" id="GO:0008168">
    <property type="term" value="F:methyltransferase activity"/>
    <property type="evidence" value="ECO:0007669"/>
    <property type="project" value="UniProtKB-KW"/>
</dbReference>
<comment type="similarity">
    <text evidence="2 7">Belongs to the PanB family.</text>
</comment>
<evidence type="ECO:0000256" key="1">
    <source>
        <dbReference type="ARBA" id="ARBA00005033"/>
    </source>
</evidence>
<comment type="catalytic activity">
    <reaction evidence="7">
        <text>(6R)-5,10-methylene-5,6,7,8-tetrahydrofolate + 3-methyl-2-oxobutanoate + H2O = 2-dehydropantoate + (6S)-5,6,7,8-tetrahydrofolate</text>
        <dbReference type="Rhea" id="RHEA:11824"/>
        <dbReference type="ChEBI" id="CHEBI:11561"/>
        <dbReference type="ChEBI" id="CHEBI:11851"/>
        <dbReference type="ChEBI" id="CHEBI:15377"/>
        <dbReference type="ChEBI" id="CHEBI:15636"/>
        <dbReference type="ChEBI" id="CHEBI:57453"/>
        <dbReference type="EC" id="2.1.2.11"/>
    </reaction>
</comment>
<dbReference type="PANTHER" id="PTHR20881:SF0">
    <property type="entry name" value="3-METHYL-2-OXOBUTANOATE HYDROXYMETHYLTRANSFERASE"/>
    <property type="match status" value="1"/>
</dbReference>
<dbReference type="Proteomes" id="UP000011922">
    <property type="component" value="Unassembled WGS sequence"/>
</dbReference>
<evidence type="ECO:0000256" key="10">
    <source>
        <dbReference type="PIRSR" id="PIRSR000388-3"/>
    </source>
</evidence>
<keyword evidence="4 7" id="KW-0566">Pantothenate biosynthesis</keyword>
<dbReference type="HAMAP" id="MF_00156">
    <property type="entry name" value="PanB"/>
    <property type="match status" value="1"/>
</dbReference>
<dbReference type="UniPathway" id="UPA00028">
    <property type="reaction ID" value="UER00003"/>
</dbReference>
<evidence type="ECO:0000256" key="9">
    <source>
        <dbReference type="PIRSR" id="PIRSR000388-2"/>
    </source>
</evidence>
<keyword evidence="7 10" id="KW-0479">Metal-binding</keyword>
<evidence type="ECO:0000256" key="5">
    <source>
        <dbReference type="ARBA" id="ARBA00022679"/>
    </source>
</evidence>
<keyword evidence="7" id="KW-0963">Cytoplasm</keyword>
<sequence>MLKSLTAPDIAGRKGGERLAMLTAYDYPTALALDQAGADMLLVGDSLAMVVLGHPDTLSVTMDEMVHHTKAVSRAARRSLVVGDLPFLSYQAGVERAVLAAGRLMQEGGARAVKLEGAGYLREVEAMVRAGIPVMGHVGLTPQLVAGLGGFKVQGKTAETAARLVREAMALEAAGCFSIVLEAVPSVVAREITARVSIPTIGIGAGPHCDGQVLVIHDVLGLFERFTPKFVKRYAELGNLMQEAAGRYMYEVRQGTFPADEHGFGMDPQEAAAFRGLLNDIVAG</sequence>
<dbReference type="EC" id="2.1.2.11" evidence="7"/>
<dbReference type="GO" id="GO:0015940">
    <property type="term" value="P:pantothenate biosynthetic process"/>
    <property type="evidence" value="ECO:0007669"/>
    <property type="project" value="UniProtKB-UniRule"/>
</dbReference>
<dbReference type="PIRSF" id="PIRSF000388">
    <property type="entry name" value="Pantoate_hydroxy_MeTrfase"/>
    <property type="match status" value="1"/>
</dbReference>
<feature type="binding site" evidence="7 10">
    <location>
        <position position="116"/>
    </location>
    <ligand>
        <name>Mg(2+)</name>
        <dbReference type="ChEBI" id="CHEBI:18420"/>
    </ligand>
</feature>
<gene>
    <name evidence="7" type="primary">panB</name>
    <name evidence="11" type="ORF">PCS_02975</name>
</gene>
<evidence type="ECO:0000256" key="7">
    <source>
        <dbReference type="HAMAP-Rule" id="MF_00156"/>
    </source>
</evidence>
<evidence type="ECO:0000256" key="3">
    <source>
        <dbReference type="ARBA" id="ARBA00011424"/>
    </source>
</evidence>
<evidence type="ECO:0000256" key="6">
    <source>
        <dbReference type="ARBA" id="ARBA00056497"/>
    </source>
</evidence>
<dbReference type="InterPro" id="IPR003700">
    <property type="entry name" value="Pantoate_hydroxy_MeTrfase"/>
</dbReference>
<feature type="binding site" evidence="7 9">
    <location>
        <position position="114"/>
    </location>
    <ligand>
        <name>3-methyl-2-oxobutanoate</name>
        <dbReference type="ChEBI" id="CHEBI:11851"/>
    </ligand>
</feature>
<comment type="caution">
    <text evidence="11">The sequence shown here is derived from an EMBL/GenBank/DDBJ whole genome shotgun (WGS) entry which is preliminary data.</text>
</comment>
<comment type="pathway">
    <text evidence="1 7">Cofactor biosynthesis; (R)-pantothenate biosynthesis; (R)-pantoate from 3-methyl-2-oxobutanoate: step 1/2.</text>
</comment>